<dbReference type="Proteomes" id="UP000423609">
    <property type="component" value="Segment"/>
</dbReference>
<evidence type="ECO:0000313" key="3">
    <source>
        <dbReference type="Proteomes" id="UP000423609"/>
    </source>
</evidence>
<proteinExistence type="predicted"/>
<evidence type="ECO:0000313" key="2">
    <source>
        <dbReference type="EMBL" id="QGJ90055.1"/>
    </source>
</evidence>
<keyword evidence="3" id="KW-1185">Reference proteome</keyword>
<gene>
    <name evidence="2" type="primary">14</name>
    <name evidence="2" type="ORF">PBI_INDLULAMITHI_14</name>
</gene>
<dbReference type="RefSeq" id="YP_009853766.1">
    <property type="nucleotide sequence ID" value="NC_048824.1"/>
</dbReference>
<protein>
    <submittedName>
        <fullName evidence="2">Uncharacterized protein</fullName>
    </submittedName>
</protein>
<reference evidence="2 3" key="1">
    <citation type="submission" date="2019-10" db="EMBL/GenBank/DDBJ databases">
        <authorList>
            <person name="Garlena R.A."/>
            <person name="Russell D.A."/>
            <person name="Pope W.H."/>
            <person name="Jacobs-Sera D."/>
            <person name="Hatfull G.F."/>
        </authorList>
    </citation>
    <scope>NUCLEOTIDE SEQUENCE [LARGE SCALE GENOMIC DNA]</scope>
</reference>
<sequence length="103" mass="12055">MSRRIENDHPWTDEEIQYQLDRGRQYAVDQNRKQFPPNATQEKDATPDDEQTPEIDQELYLKVKNMEIDDVKAELKSAGLPVTGELKELKLRLFEHLSGQKSE</sequence>
<evidence type="ECO:0000256" key="1">
    <source>
        <dbReference type="SAM" id="MobiDB-lite"/>
    </source>
</evidence>
<accession>A0A649VDA3</accession>
<name>A0A649VDA3_9CAUD</name>
<dbReference type="KEGG" id="vg:55624453"/>
<feature type="region of interest" description="Disordered" evidence="1">
    <location>
        <begin position="27"/>
        <end position="54"/>
    </location>
</feature>
<organism evidence="2 3">
    <name type="scientific">Mycobacterium phage Indlulamithi</name>
    <dbReference type="NCBI Taxonomy" id="2656582"/>
    <lineage>
        <taxon>Viruses</taxon>
        <taxon>Duplodnaviria</taxon>
        <taxon>Heunggongvirae</taxon>
        <taxon>Uroviricota</taxon>
        <taxon>Caudoviricetes</taxon>
        <taxon>Indlulamithivirus</taxon>
        <taxon>Indlulamithivirus indlulamithi</taxon>
    </lineage>
</organism>
<dbReference type="InterPro" id="IPR036361">
    <property type="entry name" value="SAP_dom_sf"/>
</dbReference>
<dbReference type="EMBL" id="MN585993">
    <property type="protein sequence ID" value="QGJ90055.1"/>
    <property type="molecule type" value="Genomic_DNA"/>
</dbReference>
<dbReference type="SUPFAM" id="SSF68906">
    <property type="entry name" value="SAP domain"/>
    <property type="match status" value="1"/>
</dbReference>
<dbReference type="GeneID" id="55624453"/>